<dbReference type="KEGG" id="but:X994_6263"/>
<evidence type="ECO:0000256" key="2">
    <source>
        <dbReference type="ARBA" id="ARBA00023015"/>
    </source>
</evidence>
<evidence type="ECO:0000313" key="7">
    <source>
        <dbReference type="EMBL" id="PJO65256.1"/>
    </source>
</evidence>
<comment type="similarity">
    <text evidence="1">Belongs to the LysR transcriptional regulatory family.</text>
</comment>
<comment type="caution">
    <text evidence="6">The sequence shown here is derived from an EMBL/GenBank/DDBJ whole genome shotgun (WGS) entry which is preliminary data.</text>
</comment>
<reference evidence="6 8" key="1">
    <citation type="submission" date="2014-08" db="EMBL/GenBank/DDBJ databases">
        <authorList>
            <person name="Bunnell A."/>
            <person name="Chain P.S."/>
            <person name="Chertkov O."/>
            <person name="Currie B.J."/>
            <person name="Daligault H.E."/>
            <person name="Davenport K.W."/>
            <person name="Davis C."/>
            <person name="Gleasner C.D."/>
            <person name="Johnson S.L."/>
            <person name="Kaestli M."/>
            <person name="Koren S."/>
            <person name="Kunde Y.A."/>
            <person name="Mayo M."/>
            <person name="McMurry K.K."/>
            <person name="Price E.P."/>
            <person name="Reitenga K.G."/>
            <person name="Robison R."/>
            <person name="Rosovitz M.J."/>
            <person name="Sarovich D.S."/>
            <person name="Teshima H."/>
        </authorList>
    </citation>
    <scope>NUCLEOTIDE SEQUENCE [LARGE SCALE GENOMIC DNA]</scope>
    <source>
        <strain evidence="6 8">MSHR44</strain>
    </source>
</reference>
<dbReference type="CDD" id="cd08422">
    <property type="entry name" value="PBP2_CrgA_like"/>
    <property type="match status" value="1"/>
</dbReference>
<sequence length="299" mass="32232">MDRITAMQVFVETAERGSVSAAAQHLDMSRAMASRYVAFVEQWTGARLLHRTTRRLTLTAAGAQMLPLCRDMLGLAEHVATVVAEPGDAPRGALRITASAIFAQTHVTDAVLDYLARYPAVSVDLLVTDRTADLVDERIDLAIRITNAVDPSLIARRLGTCRSALCASPGYLAEHGAPKRPHDLTRHNCLTYAYFGQSLWHLTRDGEPATVPVQGNLSANDALVLLRAATAGGGIALLPTFAAAEPIRTGALVRVLPDCAAPELGIYAVYASRKQMPLAMRTMIDFLAERFGDTPAWDA</sequence>
<evidence type="ECO:0000256" key="4">
    <source>
        <dbReference type="ARBA" id="ARBA00023163"/>
    </source>
</evidence>
<accession>A0A069BF72</accession>
<dbReference type="AlphaFoldDB" id="A0A069BF72"/>
<dbReference type="FunFam" id="3.40.190.290:FF:000001">
    <property type="entry name" value="Transcriptional regulator, LysR family"/>
    <property type="match status" value="1"/>
</dbReference>
<dbReference type="GO" id="GO:0003700">
    <property type="term" value="F:DNA-binding transcription factor activity"/>
    <property type="evidence" value="ECO:0007669"/>
    <property type="project" value="InterPro"/>
</dbReference>
<evidence type="ECO:0000313" key="8">
    <source>
        <dbReference type="Proteomes" id="UP000030475"/>
    </source>
</evidence>
<name>A0A069BF72_BURPE</name>
<dbReference type="PANTHER" id="PTHR30537">
    <property type="entry name" value="HTH-TYPE TRANSCRIPTIONAL REGULATOR"/>
    <property type="match status" value="1"/>
</dbReference>
<dbReference type="Gene3D" id="1.10.10.10">
    <property type="entry name" value="Winged helix-like DNA-binding domain superfamily/Winged helix DNA-binding domain"/>
    <property type="match status" value="1"/>
</dbReference>
<dbReference type="RefSeq" id="WP_004528137.1">
    <property type="nucleotide sequence ID" value="NZ_AP028072.1"/>
</dbReference>
<evidence type="ECO:0000256" key="3">
    <source>
        <dbReference type="ARBA" id="ARBA00023125"/>
    </source>
</evidence>
<dbReference type="Pfam" id="PF03466">
    <property type="entry name" value="LysR_substrate"/>
    <property type="match status" value="1"/>
</dbReference>
<keyword evidence="3" id="KW-0238">DNA-binding</keyword>
<dbReference type="Proteomes" id="UP000030475">
    <property type="component" value="Unassembled WGS sequence"/>
</dbReference>
<gene>
    <name evidence="7" type="ORF">CWD88_16125</name>
    <name evidence="6" type="ORF">Y036_4133</name>
</gene>
<organism evidence="6 8">
    <name type="scientific">Burkholderia pseudomallei</name>
    <name type="common">Pseudomonas pseudomallei</name>
    <dbReference type="NCBI Taxonomy" id="28450"/>
    <lineage>
        <taxon>Bacteria</taxon>
        <taxon>Pseudomonadati</taxon>
        <taxon>Pseudomonadota</taxon>
        <taxon>Betaproteobacteria</taxon>
        <taxon>Burkholderiales</taxon>
        <taxon>Burkholderiaceae</taxon>
        <taxon>Burkholderia</taxon>
        <taxon>pseudomallei group</taxon>
    </lineage>
</organism>
<dbReference type="SUPFAM" id="SSF53850">
    <property type="entry name" value="Periplasmic binding protein-like II"/>
    <property type="match status" value="1"/>
</dbReference>
<dbReference type="Gene3D" id="3.40.190.290">
    <property type="match status" value="1"/>
</dbReference>
<dbReference type="SUPFAM" id="SSF46785">
    <property type="entry name" value="Winged helix' DNA-binding domain"/>
    <property type="match status" value="1"/>
</dbReference>
<dbReference type="FunFam" id="1.10.10.10:FF:000001">
    <property type="entry name" value="LysR family transcriptional regulator"/>
    <property type="match status" value="1"/>
</dbReference>
<dbReference type="Proteomes" id="UP000231878">
    <property type="component" value="Unassembled WGS sequence"/>
</dbReference>
<dbReference type="GO" id="GO:0006351">
    <property type="term" value="P:DNA-templated transcription"/>
    <property type="evidence" value="ECO:0007669"/>
    <property type="project" value="TreeGrafter"/>
</dbReference>
<keyword evidence="4" id="KW-0804">Transcription</keyword>
<evidence type="ECO:0000256" key="1">
    <source>
        <dbReference type="ARBA" id="ARBA00009437"/>
    </source>
</evidence>
<dbReference type="InterPro" id="IPR058163">
    <property type="entry name" value="LysR-type_TF_proteobact-type"/>
</dbReference>
<protein>
    <submittedName>
        <fullName evidence="6">Bacterial regulatory helix-turn-helix, lysR family protein</fullName>
    </submittedName>
    <submittedName>
        <fullName evidence="7">LysR family transcriptional regulator</fullName>
    </submittedName>
</protein>
<dbReference type="InterPro" id="IPR036388">
    <property type="entry name" value="WH-like_DNA-bd_sf"/>
</dbReference>
<dbReference type="PANTHER" id="PTHR30537:SF35">
    <property type="entry name" value="TRANSCRIPTIONAL REGULATORY PROTEIN"/>
    <property type="match status" value="1"/>
</dbReference>
<proteinExistence type="inferred from homology"/>
<dbReference type="InterPro" id="IPR000847">
    <property type="entry name" value="LysR_HTH_N"/>
</dbReference>
<reference evidence="7 9" key="2">
    <citation type="submission" date="2017-11" db="EMBL/GenBank/DDBJ databases">
        <title>Molecular characterization of Burkholderia pseudomallei and closely related isolates from Vietnam.</title>
        <authorList>
            <person name="Ustinov D.V."/>
            <person name="Antonov A.S."/>
            <person name="Avdusheva E.F."/>
            <person name="Shpak I.M."/>
            <person name="Zakharova I.B."/>
            <person name="Thi L.A."/>
            <person name="Teteryatnikova N."/>
            <person name="Lopasteyskaya Y.A."/>
            <person name="Kuzyutina J.A."/>
            <person name="Ngo T.N."/>
            <person name="Victorov D.V."/>
        </authorList>
    </citation>
    <scope>NUCLEOTIDE SEQUENCE [LARGE SCALE GENOMIC DNA]</scope>
    <source>
        <strain evidence="7 9">V1512</strain>
    </source>
</reference>
<evidence type="ECO:0000259" key="5">
    <source>
        <dbReference type="PROSITE" id="PS50931"/>
    </source>
</evidence>
<dbReference type="InterPro" id="IPR005119">
    <property type="entry name" value="LysR_subst-bd"/>
</dbReference>
<dbReference type="InterPro" id="IPR036390">
    <property type="entry name" value="WH_DNA-bd_sf"/>
</dbReference>
<dbReference type="Pfam" id="PF00126">
    <property type="entry name" value="HTH_1"/>
    <property type="match status" value="1"/>
</dbReference>
<dbReference type="GeneID" id="93063013"/>
<dbReference type="OMA" id="LPRCRQM"/>
<dbReference type="EMBL" id="PHRB01000014">
    <property type="protein sequence ID" value="PJO65256.1"/>
    <property type="molecule type" value="Genomic_DNA"/>
</dbReference>
<dbReference type="PROSITE" id="PS50931">
    <property type="entry name" value="HTH_LYSR"/>
    <property type="match status" value="1"/>
</dbReference>
<keyword evidence="2" id="KW-0805">Transcription regulation</keyword>
<dbReference type="EMBL" id="JQIM01000009">
    <property type="protein sequence ID" value="KGX11424.1"/>
    <property type="molecule type" value="Genomic_DNA"/>
</dbReference>
<evidence type="ECO:0000313" key="6">
    <source>
        <dbReference type="EMBL" id="KGX11424.1"/>
    </source>
</evidence>
<feature type="domain" description="HTH lysR-type" evidence="5">
    <location>
        <begin position="1"/>
        <end position="59"/>
    </location>
</feature>
<evidence type="ECO:0000313" key="9">
    <source>
        <dbReference type="Proteomes" id="UP000231878"/>
    </source>
</evidence>
<dbReference type="GO" id="GO:0043565">
    <property type="term" value="F:sequence-specific DNA binding"/>
    <property type="evidence" value="ECO:0007669"/>
    <property type="project" value="TreeGrafter"/>
</dbReference>